<accession>A0A0B5JDQ0</accession>
<reference evidence="2 3" key="1">
    <citation type="journal article" date="2015" name="Parasitol. Res.">
        <title>Viruses in close associations with free-living amoebae.</title>
        <authorList>
            <person name="Scheid P."/>
        </authorList>
    </citation>
    <scope>NUCLEOTIDE SEQUENCE [LARGE SCALE GENOMIC DNA]</scope>
    <source>
        <strain evidence="2">KlaHel</strain>
    </source>
</reference>
<sequence>MRAGQRRREAPTVGPRPRPYNGHGEKEGRCGERSEDGQHGWYETTRQEKSEAYWLRPPPADADTTTKQSPRSPRHDNERKKEKRKQARVRNATKAQGKVRRRRAFFLNRVDTDARPFLSFLWSLEGDWGERGRETVLCGVTARLVLAFL</sequence>
<evidence type="ECO:0000313" key="3">
    <source>
        <dbReference type="Proteomes" id="UP000202511"/>
    </source>
</evidence>
<feature type="region of interest" description="Disordered" evidence="1">
    <location>
        <begin position="1"/>
        <end position="98"/>
    </location>
</feature>
<dbReference type="GeneID" id="23462779"/>
<dbReference type="RefSeq" id="YP_009120097.1">
    <property type="nucleotide sequence ID" value="NC_026440.1"/>
</dbReference>
<dbReference type="Proteomes" id="UP000202511">
    <property type="component" value="Segment"/>
</dbReference>
<feature type="compositionally biased region" description="Basic and acidic residues" evidence="1">
    <location>
        <begin position="23"/>
        <end position="38"/>
    </location>
</feature>
<protein>
    <submittedName>
        <fullName evidence="2">Uncharacterized protein</fullName>
    </submittedName>
</protein>
<name>A0A0B5JDQ0_9VIRU</name>
<evidence type="ECO:0000313" key="2">
    <source>
        <dbReference type="EMBL" id="AJF97862.1"/>
    </source>
</evidence>
<proteinExistence type="predicted"/>
<dbReference type="KEGG" id="vg:23462779"/>
<dbReference type="EMBL" id="KP136319">
    <property type="protein sequence ID" value="AJF97862.1"/>
    <property type="molecule type" value="Genomic_DNA"/>
</dbReference>
<organism evidence="2 3">
    <name type="scientific">Pandoravirus inopinatum</name>
    <dbReference type="NCBI Taxonomy" id="1605721"/>
    <lineage>
        <taxon>Viruses</taxon>
        <taxon>Pandoravirus</taxon>
    </lineage>
</organism>
<evidence type="ECO:0000256" key="1">
    <source>
        <dbReference type="SAM" id="MobiDB-lite"/>
    </source>
</evidence>
<feature type="compositionally biased region" description="Basic and acidic residues" evidence="1">
    <location>
        <begin position="1"/>
        <end position="10"/>
    </location>
</feature>